<dbReference type="SUPFAM" id="SSF63817">
    <property type="entry name" value="Sortase"/>
    <property type="match status" value="1"/>
</dbReference>
<evidence type="ECO:0000256" key="4">
    <source>
        <dbReference type="PIRSR" id="PIRSR605754-1"/>
    </source>
</evidence>
<dbReference type="NCBIfam" id="TIGR01076">
    <property type="entry name" value="sortase_fam"/>
    <property type="match status" value="1"/>
</dbReference>
<comment type="caution">
    <text evidence="5">The sequence shown here is derived from an EMBL/GenBank/DDBJ whole genome shotgun (WGS) entry which is preliminary data.</text>
</comment>
<dbReference type="AlphaFoldDB" id="A0A0R1WDM1"/>
<evidence type="ECO:0000256" key="3">
    <source>
        <dbReference type="ARBA" id="ARBA00022807"/>
    </source>
</evidence>
<dbReference type="Gene3D" id="2.40.260.10">
    <property type="entry name" value="Sortase"/>
    <property type="match status" value="1"/>
</dbReference>
<dbReference type="RefSeq" id="WP_057822920.1">
    <property type="nucleotide sequence ID" value="NZ_AZFX01000003.1"/>
</dbReference>
<feature type="active site" description="Proton donor/acceptor" evidence="4">
    <location>
        <position position="137"/>
    </location>
</feature>
<proteinExistence type="predicted"/>
<keyword evidence="3" id="KW-0788">Thiol protease</keyword>
<keyword evidence="6" id="KW-1185">Reference proteome</keyword>
<dbReference type="OrthoDB" id="1648028at2"/>
<evidence type="ECO:0000256" key="2">
    <source>
        <dbReference type="ARBA" id="ARBA00022801"/>
    </source>
</evidence>
<dbReference type="STRING" id="1423735.FC15_GL000939"/>
<accession>A0A0R1WDM1</accession>
<dbReference type="GO" id="GO:0006508">
    <property type="term" value="P:proteolysis"/>
    <property type="evidence" value="ECO:0007669"/>
    <property type="project" value="UniProtKB-KW"/>
</dbReference>
<protein>
    <submittedName>
        <fullName evidence="5">Sortase-like protein</fullName>
    </submittedName>
</protein>
<dbReference type="InterPro" id="IPR023365">
    <property type="entry name" value="Sortase_dom-sf"/>
</dbReference>
<keyword evidence="2" id="KW-0378">Hydrolase</keyword>
<gene>
    <name evidence="5" type="ORF">FC15_GL000939</name>
</gene>
<dbReference type="Pfam" id="PF04203">
    <property type="entry name" value="Sortase"/>
    <property type="match status" value="1"/>
</dbReference>
<dbReference type="CDD" id="cd06165">
    <property type="entry name" value="Sortase_A"/>
    <property type="match status" value="1"/>
</dbReference>
<dbReference type="InterPro" id="IPR005754">
    <property type="entry name" value="Sortase"/>
</dbReference>
<organism evidence="5 6">
    <name type="scientific">Lapidilactobacillus concavus DSM 17758</name>
    <dbReference type="NCBI Taxonomy" id="1423735"/>
    <lineage>
        <taxon>Bacteria</taxon>
        <taxon>Bacillati</taxon>
        <taxon>Bacillota</taxon>
        <taxon>Bacilli</taxon>
        <taxon>Lactobacillales</taxon>
        <taxon>Lactobacillaceae</taxon>
        <taxon>Lapidilactobacillus</taxon>
    </lineage>
</organism>
<feature type="active site" description="Acyl-thioester intermediate" evidence="4">
    <location>
        <position position="199"/>
    </location>
</feature>
<name>A0A0R1WDM1_9LACO</name>
<dbReference type="EMBL" id="AZFX01000003">
    <property type="protein sequence ID" value="KRM13769.1"/>
    <property type="molecule type" value="Genomic_DNA"/>
</dbReference>
<keyword evidence="1" id="KW-0645">Protease</keyword>
<evidence type="ECO:0000313" key="5">
    <source>
        <dbReference type="EMBL" id="KRM13769.1"/>
    </source>
</evidence>
<dbReference type="GO" id="GO:0008234">
    <property type="term" value="F:cysteine-type peptidase activity"/>
    <property type="evidence" value="ECO:0007669"/>
    <property type="project" value="UniProtKB-KW"/>
</dbReference>
<evidence type="ECO:0000313" key="6">
    <source>
        <dbReference type="Proteomes" id="UP000051315"/>
    </source>
</evidence>
<dbReference type="InterPro" id="IPR042007">
    <property type="entry name" value="Sortase_A"/>
</dbReference>
<dbReference type="Proteomes" id="UP000051315">
    <property type="component" value="Unassembled WGS sequence"/>
</dbReference>
<evidence type="ECO:0000256" key="1">
    <source>
        <dbReference type="ARBA" id="ARBA00022670"/>
    </source>
</evidence>
<dbReference type="PATRIC" id="fig|1423735.3.peg.977"/>
<reference evidence="5 6" key="1">
    <citation type="journal article" date="2015" name="Genome Announc.">
        <title>Expanding the biotechnology potential of lactobacilli through comparative genomics of 213 strains and associated genera.</title>
        <authorList>
            <person name="Sun Z."/>
            <person name="Harris H.M."/>
            <person name="McCann A."/>
            <person name="Guo C."/>
            <person name="Argimon S."/>
            <person name="Zhang W."/>
            <person name="Yang X."/>
            <person name="Jeffery I.B."/>
            <person name="Cooney J.C."/>
            <person name="Kagawa T.F."/>
            <person name="Liu W."/>
            <person name="Song Y."/>
            <person name="Salvetti E."/>
            <person name="Wrobel A."/>
            <person name="Rasinkangas P."/>
            <person name="Parkhill J."/>
            <person name="Rea M.C."/>
            <person name="O'Sullivan O."/>
            <person name="Ritari J."/>
            <person name="Douillard F.P."/>
            <person name="Paul Ross R."/>
            <person name="Yang R."/>
            <person name="Briner A.E."/>
            <person name="Felis G.E."/>
            <person name="de Vos W.M."/>
            <person name="Barrangou R."/>
            <person name="Klaenhammer T.R."/>
            <person name="Caufield P.W."/>
            <person name="Cui Y."/>
            <person name="Zhang H."/>
            <person name="O'Toole P.W."/>
        </authorList>
    </citation>
    <scope>NUCLEOTIDE SEQUENCE [LARGE SCALE GENOMIC DNA]</scope>
    <source>
        <strain evidence="5 6">DSM 17758</strain>
    </source>
</reference>
<sequence>MKKTGRKKTTHKVLSTIGIVLLFLVGLALVFNQQIKDRLVAFSTQNKIEQVTTEQISKAKHANASFDFDSVQSVDTQQIVKAATNNDAAVMGKIAIPAVNLSLPIVKGVSETALATGAGTMKPNQVMGEGNYALAGHHMNNPYILFSPVTRTQIGQLIYLTDLKKVYVYKIDHKQVIQPTQVSVIDDQADKKKITLITCAQKGTHRWAVQGQLQRVEKATKANLAVF</sequence>